<evidence type="ECO:0000256" key="1">
    <source>
        <dbReference type="ARBA" id="ARBA00004635"/>
    </source>
</evidence>
<comment type="subcellular location">
    <subcellularLocation>
        <location evidence="1">Membrane</location>
        <topology evidence="1">Lipid-anchor</topology>
    </subcellularLocation>
</comment>
<dbReference type="CDD" id="cd13597">
    <property type="entry name" value="PBP2_lipoprotein_Tp32"/>
    <property type="match status" value="1"/>
</dbReference>
<evidence type="ECO:0000256" key="8">
    <source>
        <dbReference type="SAM" id="SignalP"/>
    </source>
</evidence>
<evidence type="ECO:0000256" key="5">
    <source>
        <dbReference type="ARBA" id="ARBA00023288"/>
    </source>
</evidence>
<evidence type="ECO:0000313" key="9">
    <source>
        <dbReference type="EMBL" id="OAA94735.1"/>
    </source>
</evidence>
<feature type="lipid moiety-binding region" description="S-diacylglycerol cysteine" evidence="7">
    <location>
        <position position="20"/>
    </location>
</feature>
<sequence>MKKLITAILSLTLILALAGCGAQSSTSSSSSSKGDDKKVIKVGASPQPHAEILEKVKPILKKQGYDLQIVQFTDYVTPNKALDSGDIDANFFQHIPYLNEFNKKNNTNLDYVAKVHLEPMGVYSNKIKSLKDLKNGAEIAIPNDPTNGARALKLLAHEGIIKVKSGDLISKLDITENKKNLKFQELDAPQLPRTLTEVDAAVINTNYALQAKLNPLKDAIAIESKDSPYANIIAVKKENKDKPYIKALAKAVNDPSIKKFIQEKYNGSIVPAF</sequence>
<evidence type="ECO:0000313" key="11">
    <source>
        <dbReference type="Proteomes" id="UP000077384"/>
    </source>
</evidence>
<dbReference type="PANTHER" id="PTHR30429:SF0">
    <property type="entry name" value="METHIONINE-BINDING LIPOPROTEIN METQ"/>
    <property type="match status" value="1"/>
</dbReference>
<dbReference type="InterPro" id="IPR004872">
    <property type="entry name" value="Lipoprotein_NlpA"/>
</dbReference>
<protein>
    <recommendedName>
        <fullName evidence="6">Lipoprotein</fullName>
    </recommendedName>
</protein>
<dbReference type="Proteomes" id="UP000093694">
    <property type="component" value="Unassembled WGS sequence"/>
</dbReference>
<dbReference type="GO" id="GO:0016020">
    <property type="term" value="C:membrane"/>
    <property type="evidence" value="ECO:0007669"/>
    <property type="project" value="UniProtKB-SubCell"/>
</dbReference>
<reference evidence="10 12" key="2">
    <citation type="journal article" date="2016" name="Front. Microbiol.">
        <title>Industrial Acetogenic Biocatalysts: A Comparative Metabolic and Genomic Analysis.</title>
        <authorList>
            <person name="Bengelsdorf F."/>
            <person name="Poehlein A."/>
            <person name="Sonja S."/>
            <person name="Erz C."/>
            <person name="Hummel T."/>
            <person name="Hoffmeister S."/>
            <person name="Daniel R."/>
            <person name="Durre P."/>
        </authorList>
    </citation>
    <scope>NUCLEOTIDE SEQUENCE [LARGE SCALE GENOMIC DNA]</scope>
    <source>
        <strain evidence="10 12">PTA-10522</strain>
    </source>
</reference>
<dbReference type="Proteomes" id="UP000077384">
    <property type="component" value="Unassembled WGS sequence"/>
</dbReference>
<keyword evidence="12" id="KW-1185">Reference proteome</keyword>
<proteinExistence type="inferred from homology"/>
<dbReference type="EMBL" id="LROR01000053">
    <property type="protein sequence ID" value="OBR93359.1"/>
    <property type="molecule type" value="Genomic_DNA"/>
</dbReference>
<dbReference type="SUPFAM" id="SSF53850">
    <property type="entry name" value="Periplasmic binding protein-like II"/>
    <property type="match status" value="1"/>
</dbReference>
<dbReference type="Pfam" id="PF03180">
    <property type="entry name" value="Lipoprotein_9"/>
    <property type="match status" value="1"/>
</dbReference>
<dbReference type="PATRIC" id="fig|1705578.3.peg.1770"/>
<accession>A0A162JGD9</accession>
<organism evidence="9 11">
    <name type="scientific">Clostridium coskatii</name>
    <dbReference type="NCBI Taxonomy" id="1705578"/>
    <lineage>
        <taxon>Bacteria</taxon>
        <taxon>Bacillati</taxon>
        <taxon>Bacillota</taxon>
        <taxon>Clostridia</taxon>
        <taxon>Eubacteriales</taxon>
        <taxon>Clostridiaceae</taxon>
        <taxon>Clostridium</taxon>
    </lineage>
</organism>
<dbReference type="AlphaFoldDB" id="A0A162JGD9"/>
<evidence type="ECO:0000256" key="4">
    <source>
        <dbReference type="ARBA" id="ARBA00023139"/>
    </source>
</evidence>
<dbReference type="EMBL" id="LITQ01000002">
    <property type="protein sequence ID" value="OAA94735.1"/>
    <property type="molecule type" value="Genomic_DNA"/>
</dbReference>
<evidence type="ECO:0000256" key="2">
    <source>
        <dbReference type="ARBA" id="ARBA00022729"/>
    </source>
</evidence>
<evidence type="ECO:0000256" key="6">
    <source>
        <dbReference type="PIRNR" id="PIRNR002854"/>
    </source>
</evidence>
<dbReference type="PROSITE" id="PS51257">
    <property type="entry name" value="PROKAR_LIPOPROTEIN"/>
    <property type="match status" value="1"/>
</dbReference>
<dbReference type="PANTHER" id="PTHR30429">
    <property type="entry name" value="D-METHIONINE-BINDING LIPOPROTEIN METQ"/>
    <property type="match status" value="1"/>
</dbReference>
<evidence type="ECO:0000256" key="7">
    <source>
        <dbReference type="PIRSR" id="PIRSR002854-1"/>
    </source>
</evidence>
<keyword evidence="2 8" id="KW-0732">Signal</keyword>
<dbReference type="Gene3D" id="3.40.190.10">
    <property type="entry name" value="Periplasmic binding protein-like II"/>
    <property type="match status" value="2"/>
</dbReference>
<keyword evidence="3" id="KW-0472">Membrane</keyword>
<gene>
    <name evidence="10" type="ORF">CLCOS_24000</name>
    <name evidence="9" type="ORF">WX73_02448</name>
</gene>
<feature type="chain" id="PRO_5038487407" description="Lipoprotein" evidence="8">
    <location>
        <begin position="19"/>
        <end position="273"/>
    </location>
</feature>
<dbReference type="PIRSF" id="PIRSF002854">
    <property type="entry name" value="MetQ"/>
    <property type="match status" value="1"/>
</dbReference>
<comment type="similarity">
    <text evidence="6">Belongs to the nlpA lipoprotein family.</text>
</comment>
<evidence type="ECO:0000313" key="12">
    <source>
        <dbReference type="Proteomes" id="UP000093694"/>
    </source>
</evidence>
<dbReference type="RefSeq" id="WP_063600130.1">
    <property type="nucleotide sequence ID" value="NZ_LITQ01000002.1"/>
</dbReference>
<name>A0A162JGD9_9CLOT</name>
<comment type="caution">
    <text evidence="9">The sequence shown here is derived from an EMBL/GenBank/DDBJ whole genome shotgun (WGS) entry which is preliminary data.</text>
</comment>
<evidence type="ECO:0000256" key="3">
    <source>
        <dbReference type="ARBA" id="ARBA00023136"/>
    </source>
</evidence>
<reference evidence="9 11" key="1">
    <citation type="journal article" date="2015" name="Biotechnol. Bioeng.">
        <title>Genome sequence and phenotypic characterization of Caulobacter segnis.</title>
        <authorList>
            <person name="Patel S."/>
            <person name="Fletcher B."/>
            <person name="Scott D.C."/>
            <person name="Ely B."/>
        </authorList>
    </citation>
    <scope>NUCLEOTIDE SEQUENCE [LARGE SCALE GENOMIC DNA]</scope>
    <source>
        <strain evidence="9 11">PS02</strain>
    </source>
</reference>
<feature type="signal peptide" evidence="8">
    <location>
        <begin position="1"/>
        <end position="18"/>
    </location>
</feature>
<keyword evidence="4" id="KW-0564">Palmitate</keyword>
<keyword evidence="5 6" id="KW-0449">Lipoprotein</keyword>
<evidence type="ECO:0000313" key="10">
    <source>
        <dbReference type="EMBL" id="OBR93359.1"/>
    </source>
</evidence>